<feature type="compositionally biased region" description="Low complexity" evidence="1">
    <location>
        <begin position="1579"/>
        <end position="1593"/>
    </location>
</feature>
<dbReference type="Gene3D" id="3.90.1530.10">
    <property type="entry name" value="Conserved hypothetical protein from pyrococcus furiosus pfu- 392566-001, ParB domain"/>
    <property type="match status" value="1"/>
</dbReference>
<comment type="caution">
    <text evidence="2">The sequence shown here is derived from an EMBL/GenBank/DDBJ whole genome shotgun (WGS) entry which is preliminary data.</text>
</comment>
<dbReference type="EMBL" id="LAZR01001096">
    <property type="protein sequence ID" value="KKN50781.1"/>
    <property type="molecule type" value="Genomic_DNA"/>
</dbReference>
<name>A0A0F9TNZ1_9ZZZZ</name>
<evidence type="ECO:0000256" key="1">
    <source>
        <dbReference type="SAM" id="MobiDB-lite"/>
    </source>
</evidence>
<protein>
    <recommendedName>
        <fullName evidence="3">ParB/Sulfiredoxin domain-containing protein</fullName>
    </recommendedName>
</protein>
<feature type="compositionally biased region" description="Pro residues" evidence="1">
    <location>
        <begin position="556"/>
        <end position="585"/>
    </location>
</feature>
<evidence type="ECO:0008006" key="3">
    <source>
        <dbReference type="Google" id="ProtNLM"/>
    </source>
</evidence>
<feature type="region of interest" description="Disordered" evidence="1">
    <location>
        <begin position="1578"/>
        <end position="1603"/>
    </location>
</feature>
<sequence length="1603" mass="178344">MTLRPLSRDVLFRKPKPIKIGEGVLPQSELPAIDEDTFLEATERRFPEIALEAKSPEDVVVKVDEFANADPDAFLADLKTQGRTRDTEIMLQGFGFKGEEIDELFPPELSDEDVAEILRVGDVSDEEINRLILERRTAVPEAIVGRISFLTDPAGWWERRHQEYIENVPSEQKAAAIRRESLANTEGIIGLVNSPLWRGGLSATDIAGLALLTYSGLQATRVGWQFLVRTYTMRQAQQLAGGRIPKDTLNSFVDTIMKDKTVRRMMGRQFVDSIFRRTPKGFQASPEAVSRMEEEVAALIRTQVSSIIPRGTQTGALAFGGLPAQPGALTVAIWNTMTAAQRVASAERAGLEAAIGERAFENLTESEKSAMAKVIPETAPDVVPPTALEARLQTELVKEGFAAPVPEAVPEVEMVARDYPVAGEIVDGRRTRMPIPNQESIEASLEEFEVLADIREVPMSAFPEAAEGKARTELANEIETSGEITPLIVVIDDKGAYILEGANRFDALVSLGAKSFPAQVVIDRRLVPEVTPPPTEAVAEVPAEVTGIAPTGEVEPIPPQPTEVPPTQPPKKGLPPPNDMPPSPEPVSGRPRTLADLSREAKGMRALTPEQRAASMDVNKPISEDDLLFKVKPFNEHGENLLQNDTPIKRFLRNTPGVSQAVAIWNPAQMNRDNKVAMIGVNKNIYIEIETGRARLATLRWWHDAEKAFKFKRVTQKWRATKVQISDKADPSKPYHATIHDLVEHPENYILTTEQEALLKLAQDMQNQILRDAQRAGVDAVELTGDYWRRIVAKAPADKLLGGKIQSQITSKKGYTRQRAFDFVDEGAAMGFEYYTHPLETLQGRMEAGIRTIADQGARKAISALPGVEKPLERLESRYPQTVEGARAARQARDEAKAVYIKDKTVENLTTLREAEADFIDAQRELFNKKIQASQPNIGELKLPNSRIAPQELVNEVQKWIDLPEIKTGRGVVTSNVLAVSQLLRTTLTNVDLAAGFIQGQSLFYRNNLAWWRAQANAVVALIHEPTAFVSKNFPVMDEGMRTGAISIPTEFMFTRGGLASLPTRIPVIGGLMKSFNRAFEWFIVVGQTELYKSTRTGAIRRAKGQITPAGVELEKEAMDALVELGSAIRKELGTESMAILGVRPTQHTIEQLTFFAARFFRANIGIIMQSVNAGQGGREARRAMGSLIAGGLAILIGVSWATKKELPNMDDPFAPDWMQVPIGRTYFNPFGPFYPYFRAMARSSVYASQGDFDKAVREIRNFFVSKAGLPIRAADIIASYLVKGEYRTWEGDVLERTPLGITQAILGEMAVPISIQEALEAIPEGRPESVIAEVFGIVGRGSPYNQMDILFQSSENADINPEGKSYRYAENWQEAEMEKRHPDIAGLMVGSGQGVWADASQMWAEVDEKYFSQEDALTIEFVNKTITPQQFRDRYNEIQQARHDEKSGINRALNIFQDERDMPDDPNDRALAEYYLAFDQATTASGRVDWDRLDEIMERYENFWSAEQKNFVERNTGLTTHPPLIQEYLRAKKQLNPYWELPATPSSTRRQFRIDNPEIDAILVRWYGYKPAVEKTETITPSAPTTPETTAPNIRGLEGLLR</sequence>
<feature type="region of interest" description="Disordered" evidence="1">
    <location>
        <begin position="550"/>
        <end position="593"/>
    </location>
</feature>
<organism evidence="2">
    <name type="scientific">marine sediment metagenome</name>
    <dbReference type="NCBI Taxonomy" id="412755"/>
    <lineage>
        <taxon>unclassified sequences</taxon>
        <taxon>metagenomes</taxon>
        <taxon>ecological metagenomes</taxon>
    </lineage>
</organism>
<proteinExistence type="predicted"/>
<reference evidence="2" key="1">
    <citation type="journal article" date="2015" name="Nature">
        <title>Complex archaea that bridge the gap between prokaryotes and eukaryotes.</title>
        <authorList>
            <person name="Spang A."/>
            <person name="Saw J.H."/>
            <person name="Jorgensen S.L."/>
            <person name="Zaremba-Niedzwiedzka K."/>
            <person name="Martijn J."/>
            <person name="Lind A.E."/>
            <person name="van Eijk R."/>
            <person name="Schleper C."/>
            <person name="Guy L."/>
            <person name="Ettema T.J."/>
        </authorList>
    </citation>
    <scope>NUCLEOTIDE SEQUENCE</scope>
</reference>
<dbReference type="InterPro" id="IPR036086">
    <property type="entry name" value="ParB/Sulfiredoxin_sf"/>
</dbReference>
<dbReference type="SUPFAM" id="SSF110849">
    <property type="entry name" value="ParB/Sulfiredoxin"/>
    <property type="match status" value="1"/>
</dbReference>
<accession>A0A0F9TNZ1</accession>
<evidence type="ECO:0000313" key="2">
    <source>
        <dbReference type="EMBL" id="KKN50781.1"/>
    </source>
</evidence>
<gene>
    <name evidence="2" type="ORF">LCGC14_0629510</name>
</gene>